<name>A0A4Y7TTH9_COPMI</name>
<dbReference type="EMBL" id="QPFP01000004">
    <property type="protein sequence ID" value="TEB37234.1"/>
    <property type="molecule type" value="Genomic_DNA"/>
</dbReference>
<evidence type="ECO:0000256" key="1">
    <source>
        <dbReference type="SAM" id="MobiDB-lite"/>
    </source>
</evidence>
<organism evidence="2 3">
    <name type="scientific">Coprinellus micaceus</name>
    <name type="common">Glistening ink-cap mushroom</name>
    <name type="synonym">Coprinus micaceus</name>
    <dbReference type="NCBI Taxonomy" id="71717"/>
    <lineage>
        <taxon>Eukaryota</taxon>
        <taxon>Fungi</taxon>
        <taxon>Dikarya</taxon>
        <taxon>Basidiomycota</taxon>
        <taxon>Agaricomycotina</taxon>
        <taxon>Agaricomycetes</taxon>
        <taxon>Agaricomycetidae</taxon>
        <taxon>Agaricales</taxon>
        <taxon>Agaricineae</taxon>
        <taxon>Psathyrellaceae</taxon>
        <taxon>Coprinellus</taxon>
    </lineage>
</organism>
<accession>A0A4Y7TTH9</accession>
<feature type="compositionally biased region" description="Polar residues" evidence="1">
    <location>
        <begin position="35"/>
        <end position="53"/>
    </location>
</feature>
<sequence length="74" mass="8379">MESEESYISSSDHPVVRINRTERPSIDINERRRTLNNWHQSGRQHPWPSNASGSALPEQGIQPASLNESAPESR</sequence>
<dbReference type="Proteomes" id="UP000298030">
    <property type="component" value="Unassembled WGS sequence"/>
</dbReference>
<evidence type="ECO:0000313" key="3">
    <source>
        <dbReference type="Proteomes" id="UP000298030"/>
    </source>
</evidence>
<feature type="compositionally biased region" description="Polar residues" evidence="1">
    <location>
        <begin position="62"/>
        <end position="74"/>
    </location>
</feature>
<comment type="caution">
    <text evidence="2">The sequence shown here is derived from an EMBL/GenBank/DDBJ whole genome shotgun (WGS) entry which is preliminary data.</text>
</comment>
<dbReference type="AlphaFoldDB" id="A0A4Y7TTH9"/>
<reference evidence="2 3" key="1">
    <citation type="journal article" date="2019" name="Nat. Ecol. Evol.">
        <title>Megaphylogeny resolves global patterns of mushroom evolution.</title>
        <authorList>
            <person name="Varga T."/>
            <person name="Krizsan K."/>
            <person name="Foldi C."/>
            <person name="Dima B."/>
            <person name="Sanchez-Garcia M."/>
            <person name="Sanchez-Ramirez S."/>
            <person name="Szollosi G.J."/>
            <person name="Szarkandi J.G."/>
            <person name="Papp V."/>
            <person name="Albert L."/>
            <person name="Andreopoulos W."/>
            <person name="Angelini C."/>
            <person name="Antonin V."/>
            <person name="Barry K.W."/>
            <person name="Bougher N.L."/>
            <person name="Buchanan P."/>
            <person name="Buyck B."/>
            <person name="Bense V."/>
            <person name="Catcheside P."/>
            <person name="Chovatia M."/>
            <person name="Cooper J."/>
            <person name="Damon W."/>
            <person name="Desjardin D."/>
            <person name="Finy P."/>
            <person name="Geml J."/>
            <person name="Haridas S."/>
            <person name="Hughes K."/>
            <person name="Justo A."/>
            <person name="Karasinski D."/>
            <person name="Kautmanova I."/>
            <person name="Kiss B."/>
            <person name="Kocsube S."/>
            <person name="Kotiranta H."/>
            <person name="LaButti K.M."/>
            <person name="Lechner B.E."/>
            <person name="Liimatainen K."/>
            <person name="Lipzen A."/>
            <person name="Lukacs Z."/>
            <person name="Mihaltcheva S."/>
            <person name="Morgado L.N."/>
            <person name="Niskanen T."/>
            <person name="Noordeloos M.E."/>
            <person name="Ohm R.A."/>
            <person name="Ortiz-Santana B."/>
            <person name="Ovrebo C."/>
            <person name="Racz N."/>
            <person name="Riley R."/>
            <person name="Savchenko A."/>
            <person name="Shiryaev A."/>
            <person name="Soop K."/>
            <person name="Spirin V."/>
            <person name="Szebenyi C."/>
            <person name="Tomsovsky M."/>
            <person name="Tulloss R.E."/>
            <person name="Uehling J."/>
            <person name="Grigoriev I.V."/>
            <person name="Vagvolgyi C."/>
            <person name="Papp T."/>
            <person name="Martin F.M."/>
            <person name="Miettinen O."/>
            <person name="Hibbett D.S."/>
            <person name="Nagy L.G."/>
        </authorList>
    </citation>
    <scope>NUCLEOTIDE SEQUENCE [LARGE SCALE GENOMIC DNA]</scope>
    <source>
        <strain evidence="2 3">FP101781</strain>
    </source>
</reference>
<evidence type="ECO:0000313" key="2">
    <source>
        <dbReference type="EMBL" id="TEB37234.1"/>
    </source>
</evidence>
<feature type="compositionally biased region" description="Polar residues" evidence="1">
    <location>
        <begin position="1"/>
        <end position="12"/>
    </location>
</feature>
<gene>
    <name evidence="2" type="ORF">FA13DRAFT_1726320</name>
</gene>
<protein>
    <submittedName>
        <fullName evidence="2">Uncharacterized protein</fullName>
    </submittedName>
</protein>
<proteinExistence type="predicted"/>
<keyword evidence="3" id="KW-1185">Reference proteome</keyword>
<feature type="compositionally biased region" description="Basic and acidic residues" evidence="1">
    <location>
        <begin position="19"/>
        <end position="33"/>
    </location>
</feature>
<feature type="region of interest" description="Disordered" evidence="1">
    <location>
        <begin position="1"/>
        <end position="74"/>
    </location>
</feature>